<gene>
    <name evidence="1" type="primary">NCAPH2</name>
</gene>
<sequence>MEDVEARFAHLLLPIRDLTRNWEVDVAAQLGEYLEELDQICISFDKGKTTMNFIEAALLIQGSACVYSKKVEYLYSLVYQALDFISGKKQAKQLSSTPEGGTVGDASSRAPQEAEQKFRALDDLSDSCANVDLRDDQVLSGTLIPLLPNALVAPDEMEKNSTPLYSCQGEVLASRKDFRVNTCTPHPRGTFLLEPLGVSLMEALQPWNPKEPGRAEEQPMEVSVCGSPGPALSTSQEPGDAAAGTAPHPQAQSPLPGLLAPEADCLVSLPGSSPDGPAPRGGGVGEDREDAEGAAEPPEASALEVPMEPLEPRSPEQSAAQPRRCALRERKEAPEPASRLQDTPDPWQGLDPFDSPDSKPFRKGNAAGMAPGHWGWGLDSPGLSGGWGSTACGHGDGPGLWLCSGTACLPPGRPYSVPPRVEEAPGQKRKRKGAVKLQDFHQWYLAAYADHTDSRRSRRKGPSFADMEVLYWKHVKEQLETLRKMQRREAAERWLPRAEQGLWPVEEDRLEDSVEDLGAAADDFLEPEEYAEPEGAEPGEEANMEAEAMPASLRYEELVQRNVELFVTTSKQDVFVTTSRQELVQETELKQHIRGWEEAIQTLLQEQEEHVPFDIHTYGDQVVSRFSQLNQWCPFAKLVAGQPAFEVCRSMLASLQLANDYTVEITQQPGLEAAVDTMSLRLLTRQRAHQRFQTYAAPSTAQP</sequence>
<dbReference type="Ensembl" id="ENSOART00020014212.2">
    <property type="protein sequence ID" value="ENSOARP00020038648.1"/>
    <property type="gene ID" value="ENSOARG00020009015.2"/>
</dbReference>
<reference evidence="1" key="3">
    <citation type="submission" date="2025-09" db="UniProtKB">
        <authorList>
            <consortium name="Ensembl"/>
        </authorList>
    </citation>
    <scope>IDENTIFICATION</scope>
</reference>
<reference evidence="1" key="1">
    <citation type="submission" date="2020-11" db="EMBL/GenBank/DDBJ databases">
        <authorList>
            <person name="Davenport K.M."/>
            <person name="Bickhart D.M."/>
            <person name="Smith T.P.L."/>
            <person name="Murdoch B.M."/>
            <person name="Rosen B.D."/>
        </authorList>
    </citation>
    <scope>NUCLEOTIDE SEQUENCE [LARGE SCALE GENOMIC DNA]</scope>
    <source>
        <strain evidence="1">OAR_USU_Benz2616</strain>
    </source>
</reference>
<name>A0AC11D587_SHEEP</name>
<proteinExistence type="predicted"/>
<protein>
    <submittedName>
        <fullName evidence="1">Non-SMC condensin II complex subunit H2</fullName>
    </submittedName>
</protein>
<organism evidence="1">
    <name type="scientific">Ovis aries</name>
    <name type="common">Sheep</name>
    <dbReference type="NCBI Taxonomy" id="9940"/>
    <lineage>
        <taxon>Eukaryota</taxon>
        <taxon>Metazoa</taxon>
        <taxon>Chordata</taxon>
        <taxon>Craniata</taxon>
        <taxon>Vertebrata</taxon>
        <taxon>Euteleostomi</taxon>
        <taxon>Mammalia</taxon>
        <taxon>Eutheria</taxon>
        <taxon>Laurasiatheria</taxon>
        <taxon>Artiodactyla</taxon>
        <taxon>Ruminantia</taxon>
        <taxon>Pecora</taxon>
        <taxon>Bovidae</taxon>
        <taxon>Caprinae</taxon>
        <taxon>Ovis</taxon>
    </lineage>
</organism>
<reference evidence="1" key="2">
    <citation type="submission" date="2025-08" db="UniProtKB">
        <authorList>
            <consortium name="Ensembl"/>
        </authorList>
    </citation>
    <scope>IDENTIFICATION</scope>
</reference>
<evidence type="ECO:0000313" key="1">
    <source>
        <dbReference type="Ensembl" id="ENSOARP00020038648.1"/>
    </source>
</evidence>
<accession>A0AC11D587</accession>